<evidence type="ECO:0000256" key="5">
    <source>
        <dbReference type="SAM" id="Phobius"/>
    </source>
</evidence>
<dbReference type="EMBL" id="AFYH01127458">
    <property type="status" value="NOT_ANNOTATED_CDS"/>
    <property type="molecule type" value="Genomic_DNA"/>
</dbReference>
<feature type="transmembrane region" description="Helical" evidence="5">
    <location>
        <begin position="502"/>
        <end position="523"/>
    </location>
</feature>
<dbReference type="OMA" id="DAKDNCM"/>
<feature type="transmembrane region" description="Helical" evidence="5">
    <location>
        <begin position="46"/>
        <end position="69"/>
    </location>
</feature>
<dbReference type="FunCoup" id="H3B1Q5">
    <property type="interactions" value="2"/>
</dbReference>
<dbReference type="STRING" id="7897.ENSLACP00000015826"/>
<reference evidence="9" key="1">
    <citation type="submission" date="2011-08" db="EMBL/GenBank/DDBJ databases">
        <title>The draft genome of Latimeria chalumnae.</title>
        <authorList>
            <person name="Di Palma F."/>
            <person name="Alfoldi J."/>
            <person name="Johnson J."/>
            <person name="Berlin A."/>
            <person name="Gnerre S."/>
            <person name="Jaffe D."/>
            <person name="MacCallum I."/>
            <person name="Young S."/>
            <person name="Walker B.J."/>
            <person name="Lander E."/>
            <person name="Lindblad-Toh K."/>
        </authorList>
    </citation>
    <scope>NUCLEOTIDE SEQUENCE [LARGE SCALE GENOMIC DNA]</scope>
    <source>
        <strain evidence="9">Wild caught</strain>
    </source>
</reference>
<dbReference type="InterPro" id="IPR058842">
    <property type="entry name" value="DCST1_C"/>
</dbReference>
<feature type="transmembrane region" description="Helical" evidence="5">
    <location>
        <begin position="340"/>
        <end position="358"/>
    </location>
</feature>
<protein>
    <submittedName>
        <fullName evidence="8">DC-STAMP domain containing 2</fullName>
    </submittedName>
</protein>
<dbReference type="GeneTree" id="ENSGT00940000153269"/>
<feature type="domain" description="Dendritic cell-specific transmembrane protein-like" evidence="6">
    <location>
        <begin position="397"/>
        <end position="546"/>
    </location>
</feature>
<evidence type="ECO:0000259" key="7">
    <source>
        <dbReference type="Pfam" id="PF26037"/>
    </source>
</evidence>
<dbReference type="PANTHER" id="PTHR21041:SF6">
    <property type="entry name" value="DC-STAMP DOMAIN-CONTAINING PROTEIN 2"/>
    <property type="match status" value="1"/>
</dbReference>
<evidence type="ECO:0000256" key="1">
    <source>
        <dbReference type="ARBA" id="ARBA00004141"/>
    </source>
</evidence>
<proteinExistence type="predicted"/>
<sequence length="680" mass="77682">KKKRKLTLQSGDSFLKKTIRSLGGFLFGTALSSVYALIVICATTYNIWYCLVSSLSLGLFVGLGMGLSVRIRSIVLLALPLLFSKQGKNFLLFMAFSTAVQGPLMNIFDNFGKAAKSIACGAELAMNQTLELAERVKQPLVVALKKIKLIAQRAKAVADRVRKFFQSIMDAVRHIARSLQNIFHWLTHIGDICNEALGSPYRKCTRIFDDARNRCLKIMTILFFLCYIVDLFKFLCGLANILLLFCIIPAYVGRYLKEKVAEPIHLAIERVKREFEFNISIIHEYDVQLNSTKPVANIAFDIMEEINERINPIREAIGLFGYLSTIFIIFMYIQDIYYTLGLWCTVTHTTVGAIFFLIDYLRIYAVNRCSHTDVCSLENTKLKRLLNFFPPLCAGTMFMTLKEKHEYTWNITNVIRHSLVVTFILVVDYIVFWVLDMIRYYLHGEVIARAPVLVSISVTGKGYTSDMYRDVVSSFDVLQKANISVLSKKCTILPSEPDYSSYITIGVLYGVCFMIVIFGNYIVRLRRIICSSYFPSRERERICFLYNQILTRRTTLRKSLLRAIKKNSADEGHTSILLVLAARIRCFAWLASWFGMRQKHCMGCGKIGEMEDTFSFVTCITPGCKGFYCSQCYEQLRNVCSICMGPLTFDCSQEEEIDSSDEETVKLWIKAMKAIKHKEI</sequence>
<dbReference type="EMBL" id="AFYH01127457">
    <property type="status" value="NOT_ANNOTATED_CDS"/>
    <property type="molecule type" value="Genomic_DNA"/>
</dbReference>
<dbReference type="AlphaFoldDB" id="H3B1Q5"/>
<organism evidence="8 9">
    <name type="scientific">Latimeria chalumnae</name>
    <name type="common">Coelacanth</name>
    <dbReference type="NCBI Taxonomy" id="7897"/>
    <lineage>
        <taxon>Eukaryota</taxon>
        <taxon>Metazoa</taxon>
        <taxon>Chordata</taxon>
        <taxon>Craniata</taxon>
        <taxon>Vertebrata</taxon>
        <taxon>Euteleostomi</taxon>
        <taxon>Coelacanthiformes</taxon>
        <taxon>Coelacanthidae</taxon>
        <taxon>Latimeria</taxon>
    </lineage>
</organism>
<dbReference type="eggNOG" id="KOG3726">
    <property type="taxonomic scope" value="Eukaryota"/>
</dbReference>
<dbReference type="Pfam" id="PF07782">
    <property type="entry name" value="DC_STAMP"/>
    <property type="match status" value="1"/>
</dbReference>
<dbReference type="Pfam" id="PF26039">
    <property type="entry name" value="Dcst2"/>
    <property type="match status" value="1"/>
</dbReference>
<evidence type="ECO:0000313" key="9">
    <source>
        <dbReference type="Proteomes" id="UP000008672"/>
    </source>
</evidence>
<keyword evidence="4 5" id="KW-0472">Membrane</keyword>
<dbReference type="InParanoid" id="H3B1Q5"/>
<name>H3B1Q5_LATCH</name>
<accession>H3B1Q5</accession>
<dbReference type="HOGENOM" id="CLU_015030_2_0_1"/>
<dbReference type="Proteomes" id="UP000008672">
    <property type="component" value="Unassembled WGS sequence"/>
</dbReference>
<evidence type="ECO:0000256" key="2">
    <source>
        <dbReference type="ARBA" id="ARBA00022692"/>
    </source>
</evidence>
<evidence type="ECO:0000256" key="4">
    <source>
        <dbReference type="ARBA" id="ARBA00023136"/>
    </source>
</evidence>
<dbReference type="Pfam" id="PF26037">
    <property type="entry name" value="zf-RING_DCST1_C"/>
    <property type="match status" value="1"/>
</dbReference>
<feature type="transmembrane region" description="Helical" evidence="5">
    <location>
        <begin position="414"/>
        <end position="435"/>
    </location>
</feature>
<dbReference type="EMBL" id="AFYH01127456">
    <property type="status" value="NOT_ANNOTATED_CDS"/>
    <property type="molecule type" value="Genomic_DNA"/>
</dbReference>
<reference evidence="8" key="2">
    <citation type="submission" date="2025-08" db="UniProtKB">
        <authorList>
            <consortium name="Ensembl"/>
        </authorList>
    </citation>
    <scope>IDENTIFICATION</scope>
</reference>
<reference evidence="8" key="3">
    <citation type="submission" date="2025-09" db="UniProtKB">
        <authorList>
            <consortium name="Ensembl"/>
        </authorList>
    </citation>
    <scope>IDENTIFICATION</scope>
</reference>
<evidence type="ECO:0000256" key="3">
    <source>
        <dbReference type="ARBA" id="ARBA00022989"/>
    </source>
</evidence>
<keyword evidence="9" id="KW-1185">Reference proteome</keyword>
<feature type="transmembrane region" description="Helical" evidence="5">
    <location>
        <begin position="221"/>
        <end position="252"/>
    </location>
</feature>
<dbReference type="Ensembl" id="ENSLACT00000015936.1">
    <property type="protein sequence ID" value="ENSLACP00000015826.1"/>
    <property type="gene ID" value="ENSLACG00000013936.1"/>
</dbReference>
<gene>
    <name evidence="8" type="primary">DCST2</name>
</gene>
<dbReference type="GO" id="GO:0016020">
    <property type="term" value="C:membrane"/>
    <property type="evidence" value="ECO:0007669"/>
    <property type="project" value="UniProtKB-SubCell"/>
</dbReference>
<keyword evidence="2 5" id="KW-0812">Transmembrane</keyword>
<evidence type="ECO:0000259" key="6">
    <source>
        <dbReference type="Pfam" id="PF07782"/>
    </source>
</evidence>
<dbReference type="InterPro" id="IPR012858">
    <property type="entry name" value="DC_STAMP-like"/>
</dbReference>
<comment type="subcellular location">
    <subcellularLocation>
        <location evidence="1">Membrane</location>
        <topology evidence="1">Multi-pass membrane protein</topology>
    </subcellularLocation>
</comment>
<feature type="transmembrane region" description="Helical" evidence="5">
    <location>
        <begin position="21"/>
        <end position="40"/>
    </location>
</feature>
<dbReference type="PANTHER" id="PTHR21041">
    <property type="entry name" value="DENDRITIC CELL-SPECIFIC TRANSMEMBRANE PROTEIN"/>
    <property type="match status" value="1"/>
</dbReference>
<evidence type="ECO:0000313" key="8">
    <source>
        <dbReference type="Ensembl" id="ENSLACP00000015826.1"/>
    </source>
</evidence>
<keyword evidence="3 5" id="KW-1133">Transmembrane helix</keyword>
<feature type="transmembrane region" description="Helical" evidence="5">
    <location>
        <begin position="316"/>
        <end position="334"/>
    </location>
</feature>
<feature type="domain" description="E3 ubiquitin-protein ligase DCST1-like C-terminal" evidence="7">
    <location>
        <begin position="599"/>
        <end position="646"/>
    </location>
</feature>
<dbReference type="InterPro" id="IPR051856">
    <property type="entry name" value="CSR-E3_Ligase_Protein"/>
</dbReference>